<proteinExistence type="predicted"/>
<comment type="caution">
    <text evidence="1">The sequence shown here is derived from an EMBL/GenBank/DDBJ whole genome shotgun (WGS) entry which is preliminary data.</text>
</comment>
<evidence type="ECO:0000313" key="1">
    <source>
        <dbReference type="EMBL" id="KAA0185488.1"/>
    </source>
</evidence>
<name>A0A8E0VFR5_9TREM</name>
<dbReference type="OrthoDB" id="10551923at2759"/>
<reference evidence="1" key="1">
    <citation type="submission" date="2019-05" db="EMBL/GenBank/DDBJ databases">
        <title>Annotation for the trematode Fasciolopsis buski.</title>
        <authorList>
            <person name="Choi Y.-J."/>
        </authorList>
    </citation>
    <scope>NUCLEOTIDE SEQUENCE</scope>
    <source>
        <strain evidence="1">HT</strain>
        <tissue evidence="1">Whole worm</tissue>
    </source>
</reference>
<sequence length="337" mass="36112">MLLTAPEFTNPKFRPLIGVQRLETNLAYLYHVCRNLMLQNSQLHVAIGQLLSDARVPSMASQPQSNQPTSLTLSHGAVFPTSRIVLHSPQSVVLHSDAASTVSSVQATNRFVPPSTVPTETRPKILSPDEISMMQQQLALHHLLQQQAQRMNEMEQLLQQFNQRRSTLSDGRGSLPAPMGSAISNQVISPAAENTIHLPASLLAQQQQQQQQQAYSFDASSAFGSTQSTVLAAQQWPYRTASVQPAGAGLLQTSIASWPNEFYAGLKSAPLSTAGLCVPSVPQLPFNPCASLLSPQSSLCVATSRAGSATNPGSGQVDLFNQVWISPGSTVSGHGPM</sequence>
<dbReference type="AlphaFoldDB" id="A0A8E0VFR5"/>
<keyword evidence="2" id="KW-1185">Reference proteome</keyword>
<gene>
    <name evidence="1" type="ORF">FBUS_06682</name>
</gene>
<protein>
    <submittedName>
        <fullName evidence="1">Uncharacterized protein</fullName>
    </submittedName>
</protein>
<dbReference type="EMBL" id="LUCM01010419">
    <property type="protein sequence ID" value="KAA0185488.1"/>
    <property type="molecule type" value="Genomic_DNA"/>
</dbReference>
<dbReference type="Proteomes" id="UP000728185">
    <property type="component" value="Unassembled WGS sequence"/>
</dbReference>
<organism evidence="1 2">
    <name type="scientific">Fasciolopsis buskii</name>
    <dbReference type="NCBI Taxonomy" id="27845"/>
    <lineage>
        <taxon>Eukaryota</taxon>
        <taxon>Metazoa</taxon>
        <taxon>Spiralia</taxon>
        <taxon>Lophotrochozoa</taxon>
        <taxon>Platyhelminthes</taxon>
        <taxon>Trematoda</taxon>
        <taxon>Digenea</taxon>
        <taxon>Plagiorchiida</taxon>
        <taxon>Echinostomata</taxon>
        <taxon>Echinostomatoidea</taxon>
        <taxon>Fasciolidae</taxon>
        <taxon>Fasciolopsis</taxon>
    </lineage>
</organism>
<accession>A0A8E0VFR5</accession>
<evidence type="ECO:0000313" key="2">
    <source>
        <dbReference type="Proteomes" id="UP000728185"/>
    </source>
</evidence>